<accession>A0A2W4ZTW7</accession>
<comment type="caution">
    <text evidence="2">The sequence shown here is derived from an EMBL/GenBank/DDBJ whole genome shotgun (WGS) entry which is preliminary data.</text>
</comment>
<dbReference type="EMBL" id="QBMP01000037">
    <property type="protein sequence ID" value="PZO58328.1"/>
    <property type="molecule type" value="Genomic_DNA"/>
</dbReference>
<gene>
    <name evidence="2" type="ORF">DCF15_05615</name>
</gene>
<dbReference type="AlphaFoldDB" id="A0A2W4ZTW7"/>
<dbReference type="InterPro" id="IPR011990">
    <property type="entry name" value="TPR-like_helical_dom_sf"/>
</dbReference>
<evidence type="ECO:0008006" key="4">
    <source>
        <dbReference type="Google" id="ProtNLM"/>
    </source>
</evidence>
<reference evidence="2 3" key="2">
    <citation type="submission" date="2018-06" db="EMBL/GenBank/DDBJ databases">
        <title>Metagenomic assembly of (sub)arctic Cyanobacteria and their associated microbiome from non-axenic cultures.</title>
        <authorList>
            <person name="Baurain D."/>
        </authorList>
    </citation>
    <scope>NUCLEOTIDE SEQUENCE [LARGE SCALE GENOMIC DNA]</scope>
    <source>
        <strain evidence="2">ULC027bin1</strain>
    </source>
</reference>
<dbReference type="Gene3D" id="1.25.40.10">
    <property type="entry name" value="Tetratricopeptide repeat domain"/>
    <property type="match status" value="2"/>
</dbReference>
<feature type="compositionally biased region" description="Basic residues" evidence="1">
    <location>
        <begin position="781"/>
        <end position="791"/>
    </location>
</feature>
<dbReference type="Proteomes" id="UP000249794">
    <property type="component" value="Unassembled WGS sequence"/>
</dbReference>
<evidence type="ECO:0000313" key="2">
    <source>
        <dbReference type="EMBL" id="PZO58328.1"/>
    </source>
</evidence>
<feature type="region of interest" description="Disordered" evidence="1">
    <location>
        <begin position="766"/>
        <end position="791"/>
    </location>
</feature>
<evidence type="ECO:0000256" key="1">
    <source>
        <dbReference type="SAM" id="MobiDB-lite"/>
    </source>
</evidence>
<sequence>MASKKYSTAIRKLQQGLKRNPEQKLSISEADILLLQGKQDFERQQYKSAETALRKALELGLYDDTYYWLGKCLLAQQQPAAALELYESAFTQKTLPKAMGGGYFKLLILNHQTDQVERLIKSQAKRFSADHLHWAKGALALKTNQPEAAVPHFKKISAAVTPEDSLSVWPSYAHQCAGNLAEARAILRESTGRKSPFRFGQRSYHPAVQKLMLSQTTDGEEDLSGFLDLRDPDLPSREEAWVLEVLHLIQASDFHEAAHYLVNFPSRVMTDYPDLKALRLPLMRLAGVQAMESAEPECSAEFWGSIIDEDFEPNLALNLHQALAAIDEPAQSQRIVAKLLRWVKKEAQQQPQAWPEARLNSTLAKLHCWEADDQMSLGRYRDAEKSVQAAEKLAPTHPDVLGRKGLNAKAKGDEETAIPLLKQALAAGCEFDEVYASLLKVLLDRDPEAVKSVRRQFGKTFGDTTVDTEVEIPDWVEALSVDNYQVMAEFVAEAKPRSATIQALEIFLNAADDEPSSGQKVTLNVEKAVPQWEKLLNDHSPDQQVEIIEAIYLIIQQYAKRNKKGIAALQKSYLAKIADLSAQRVPGADLVHLVILAVRSPSPTRTHPVVESILTRAAQPGNAIAKAQLEIRRFGPNPMLRFFIEDQLQQDPQNPLLLLASATLHDRRSREYITLYEQGFELARRLQDAEALQAFREEDWFVSQGMTNRALGPQLNRFGDPSQIDLMDIFKRMANEAFGGPVPPEVLARMMGSGLFGDEEEDFDETFNPFPFPFPPPGGRSGKKTGRKRSR</sequence>
<dbReference type="SUPFAM" id="SSF48371">
    <property type="entry name" value="ARM repeat"/>
    <property type="match status" value="1"/>
</dbReference>
<name>A0A2W4ZTW7_9CYAN</name>
<reference evidence="3" key="1">
    <citation type="submission" date="2018-04" db="EMBL/GenBank/DDBJ databases">
        <authorList>
            <person name="Cornet L."/>
        </authorList>
    </citation>
    <scope>NUCLEOTIDE SEQUENCE [LARGE SCALE GENOMIC DNA]</scope>
</reference>
<proteinExistence type="predicted"/>
<evidence type="ECO:0000313" key="3">
    <source>
        <dbReference type="Proteomes" id="UP000249794"/>
    </source>
</evidence>
<dbReference type="SUPFAM" id="SSF48452">
    <property type="entry name" value="TPR-like"/>
    <property type="match status" value="2"/>
</dbReference>
<dbReference type="Pfam" id="PF13432">
    <property type="entry name" value="TPR_16"/>
    <property type="match status" value="2"/>
</dbReference>
<protein>
    <recommendedName>
        <fullName evidence="4">Tetratricopeptide repeat protein</fullName>
    </recommendedName>
</protein>
<organism evidence="2 3">
    <name type="scientific">Phormidesmis priestleyi</name>
    <dbReference type="NCBI Taxonomy" id="268141"/>
    <lineage>
        <taxon>Bacteria</taxon>
        <taxon>Bacillati</taxon>
        <taxon>Cyanobacteriota</taxon>
        <taxon>Cyanophyceae</taxon>
        <taxon>Leptolyngbyales</taxon>
        <taxon>Leptolyngbyaceae</taxon>
        <taxon>Phormidesmis</taxon>
    </lineage>
</organism>
<dbReference type="InterPro" id="IPR016024">
    <property type="entry name" value="ARM-type_fold"/>
</dbReference>